<accession>A0A2M9D2T9</accession>
<organism evidence="1 2">
    <name type="scientific">Salinibacterium amurskyense</name>
    <dbReference type="NCBI Taxonomy" id="205941"/>
    <lineage>
        <taxon>Bacteria</taxon>
        <taxon>Bacillati</taxon>
        <taxon>Actinomycetota</taxon>
        <taxon>Actinomycetes</taxon>
        <taxon>Micrococcales</taxon>
        <taxon>Microbacteriaceae</taxon>
        <taxon>Salinibacterium</taxon>
    </lineage>
</organism>
<dbReference type="RefSeq" id="WP_100389546.1">
    <property type="nucleotide sequence ID" value="NZ_BMZU01000002.1"/>
</dbReference>
<dbReference type="EMBL" id="PGFH01000002">
    <property type="protein sequence ID" value="PJJ78507.1"/>
    <property type="molecule type" value="Genomic_DNA"/>
</dbReference>
<protein>
    <submittedName>
        <fullName evidence="1">Cell wall assembly regulator SMI1</fullName>
    </submittedName>
</protein>
<name>A0A2M9D2T9_9MICO</name>
<dbReference type="Proteomes" id="UP000231742">
    <property type="component" value="Unassembled WGS sequence"/>
</dbReference>
<gene>
    <name evidence="1" type="ORF">CLV85_2082</name>
</gene>
<reference evidence="1 2" key="1">
    <citation type="submission" date="2017-11" db="EMBL/GenBank/DDBJ databases">
        <title>Genomic Encyclopedia of Archaeal and Bacterial Type Strains, Phase II (KMG-II): From Individual Species to Whole Genera.</title>
        <authorList>
            <person name="Goeker M."/>
        </authorList>
    </citation>
    <scope>NUCLEOTIDE SEQUENCE [LARGE SCALE GENOMIC DNA]</scope>
    <source>
        <strain evidence="1 2">DSM 16400</strain>
    </source>
</reference>
<dbReference type="AlphaFoldDB" id="A0A2M9D2T9"/>
<comment type="caution">
    <text evidence="1">The sequence shown here is derived from an EMBL/GenBank/DDBJ whole genome shotgun (WGS) entry which is preliminary data.</text>
</comment>
<sequence length="193" mass="21796">MTTGDLSVLLDRIENVQGNLGRAAFMESLQPGIAAGTVRSLLADAGLQSTRELEELYGWRNGVTTDNRAAIGEITIYPGFFMRALGDALLDYRALVVDPRWSPSWFPFLTDAGGDFYFVDLQGSENQPVRRFRLVEAEHPVEYESLTSFTATLCEAYERKLFFIEQGKYLDMDDYAFNDLAAELNPAVDWWQN</sequence>
<dbReference type="OrthoDB" id="8452208at2"/>
<evidence type="ECO:0000313" key="2">
    <source>
        <dbReference type="Proteomes" id="UP000231742"/>
    </source>
</evidence>
<keyword evidence="2" id="KW-1185">Reference proteome</keyword>
<evidence type="ECO:0000313" key="1">
    <source>
        <dbReference type="EMBL" id="PJJ78507.1"/>
    </source>
</evidence>
<proteinExistence type="predicted"/>